<dbReference type="Proteomes" id="UP001308005">
    <property type="component" value="Unassembled WGS sequence"/>
</dbReference>
<feature type="region of interest" description="Disordered" evidence="1">
    <location>
        <begin position="20"/>
        <end position="40"/>
    </location>
</feature>
<name>A0ABU6D2B6_9GAMM</name>
<dbReference type="EMBL" id="JAYMYJ010000143">
    <property type="protein sequence ID" value="MEB4592823.1"/>
    <property type="molecule type" value="Genomic_DNA"/>
</dbReference>
<proteinExistence type="predicted"/>
<reference evidence="3" key="1">
    <citation type="submission" date="2023-07" db="EMBL/GenBank/DDBJ databases">
        <title>The carbon used by Thiothrix.</title>
        <authorList>
            <person name="Chen L."/>
        </authorList>
    </citation>
    <scope>NUCLEOTIDE SEQUENCE [LARGE SCALE GENOMIC DNA]</scope>
</reference>
<feature type="compositionally biased region" description="Basic and acidic residues" evidence="1">
    <location>
        <begin position="20"/>
        <end position="36"/>
    </location>
</feature>
<reference evidence="2 3" key="2">
    <citation type="submission" date="2024-01" db="EMBL/GenBank/DDBJ databases">
        <authorList>
            <person name="Xie X."/>
        </authorList>
    </citation>
    <scope>NUCLEOTIDE SEQUENCE [LARGE SCALE GENOMIC DNA]</scope>
    <source>
        <strain evidence="2">SCUT-1</strain>
    </source>
</reference>
<organism evidence="2 3">
    <name type="scientific">Candidatus Thiothrix phosphatis</name>
    <dbReference type="NCBI Taxonomy" id="3112415"/>
    <lineage>
        <taxon>Bacteria</taxon>
        <taxon>Pseudomonadati</taxon>
        <taxon>Pseudomonadota</taxon>
        <taxon>Gammaproteobacteria</taxon>
        <taxon>Thiotrichales</taxon>
        <taxon>Thiotrichaceae</taxon>
        <taxon>Thiothrix</taxon>
    </lineage>
</organism>
<sequence>MMETYPDTAKIISLAAAREATRKNRQNPHDGSHDAPNDGAMTACHHTDDGLMTGNDAPVTAPMTAYDGACKRLQSQAMIQWLREQYTPEEAAAVMTGALLLARDIKPGEECNATEMIKAAVTEEFSYRMLTDKCKPMLVHAGIWRKNNANKFQWVNWKKPPERANAANESANVLQMEQGQRANATPRMAITPQRIIDKLTIARASRDPYSHIEYGLNGNPIITRHRRPFSGELTEPEKAAIRTAQEQAAYAKLLGTSGQASPKAVELAEQLQLQRLRRKHEQEAQWDTLKLWGKVLAAIGAAAFIATTIGTGAQPADNQLPQGIQVDGQHGQ</sequence>
<keyword evidence="3" id="KW-1185">Reference proteome</keyword>
<accession>A0ABU6D2B6</accession>
<evidence type="ECO:0000256" key="1">
    <source>
        <dbReference type="SAM" id="MobiDB-lite"/>
    </source>
</evidence>
<evidence type="ECO:0000313" key="2">
    <source>
        <dbReference type="EMBL" id="MEB4592823.1"/>
    </source>
</evidence>
<evidence type="ECO:0000313" key="3">
    <source>
        <dbReference type="Proteomes" id="UP001308005"/>
    </source>
</evidence>
<comment type="caution">
    <text evidence="2">The sequence shown here is derived from an EMBL/GenBank/DDBJ whole genome shotgun (WGS) entry which is preliminary data.</text>
</comment>
<protein>
    <submittedName>
        <fullName evidence="2">Uncharacterized protein</fullName>
    </submittedName>
</protein>
<dbReference type="RefSeq" id="WP_324697327.1">
    <property type="nucleotide sequence ID" value="NZ_JAYMYJ010000143.1"/>
</dbReference>
<gene>
    <name evidence="2" type="ORF">VSS37_17725</name>
</gene>